<evidence type="ECO:0000313" key="2">
    <source>
        <dbReference type="EMBL" id="KAK9739153.1"/>
    </source>
</evidence>
<accession>A0AAW1LYE6</accession>
<dbReference type="AlphaFoldDB" id="A0AAW1LYE6"/>
<feature type="compositionally biased region" description="Polar residues" evidence="1">
    <location>
        <begin position="15"/>
        <end position="24"/>
    </location>
</feature>
<keyword evidence="3" id="KW-1185">Reference proteome</keyword>
<sequence>MSSLTMIPRKEKQSENTTYLSNRTSRTKEEEKLDQILNIVKELAREQRETKEEMRQLRKDQKEFKENIARLQQENDNLKKDNQGIRKENIEIKEELRELRNTVEWIEKEKKKNCLILSGICTNSNKPEVLNERVEEIVKRHLQIDVNTKTVTRLGERTCMVHLSTPDEKAKIMENKSKLKDMADRIFINEYLTQEEKEKQRIIRQMGNTERSRIPKNCLILSGICTNSNKPEVLNERVEEIVKRHLQIDVNTKTVTRLGERTCMVHLSTPDEKAKIMENKSKLKDMADRIFINEYLTQEEKEKQRIIRQMGNTERSKGKIVKIGYNKITVDGEEWRWNQSKRKVEKPMQKN</sequence>
<protein>
    <recommendedName>
        <fullName evidence="4">Endonuclease-reverse transcriptase</fullName>
    </recommendedName>
</protein>
<organism evidence="2 3">
    <name type="scientific">Popillia japonica</name>
    <name type="common">Japanese beetle</name>
    <dbReference type="NCBI Taxonomy" id="7064"/>
    <lineage>
        <taxon>Eukaryota</taxon>
        <taxon>Metazoa</taxon>
        <taxon>Ecdysozoa</taxon>
        <taxon>Arthropoda</taxon>
        <taxon>Hexapoda</taxon>
        <taxon>Insecta</taxon>
        <taxon>Pterygota</taxon>
        <taxon>Neoptera</taxon>
        <taxon>Endopterygota</taxon>
        <taxon>Coleoptera</taxon>
        <taxon>Polyphaga</taxon>
        <taxon>Scarabaeiformia</taxon>
        <taxon>Scarabaeidae</taxon>
        <taxon>Rutelinae</taxon>
        <taxon>Popillia</taxon>
    </lineage>
</organism>
<reference evidence="2 3" key="1">
    <citation type="journal article" date="2024" name="BMC Genomics">
        <title>De novo assembly and annotation of Popillia japonica's genome with initial clues to its potential as an invasive pest.</title>
        <authorList>
            <person name="Cucini C."/>
            <person name="Boschi S."/>
            <person name="Funari R."/>
            <person name="Cardaioli E."/>
            <person name="Iannotti N."/>
            <person name="Marturano G."/>
            <person name="Paoli F."/>
            <person name="Bruttini M."/>
            <person name="Carapelli A."/>
            <person name="Frati F."/>
            <person name="Nardi F."/>
        </authorList>
    </citation>
    <scope>NUCLEOTIDE SEQUENCE [LARGE SCALE GENOMIC DNA]</scope>
    <source>
        <strain evidence="2">DMR45628</strain>
    </source>
</reference>
<feature type="region of interest" description="Disordered" evidence="1">
    <location>
        <begin position="1"/>
        <end position="29"/>
    </location>
</feature>
<dbReference type="Proteomes" id="UP001458880">
    <property type="component" value="Unassembled WGS sequence"/>
</dbReference>
<comment type="caution">
    <text evidence="2">The sequence shown here is derived from an EMBL/GenBank/DDBJ whole genome shotgun (WGS) entry which is preliminary data.</text>
</comment>
<dbReference type="EMBL" id="JASPKY010000078">
    <property type="protein sequence ID" value="KAK9739153.1"/>
    <property type="molecule type" value="Genomic_DNA"/>
</dbReference>
<proteinExistence type="predicted"/>
<evidence type="ECO:0000313" key="3">
    <source>
        <dbReference type="Proteomes" id="UP001458880"/>
    </source>
</evidence>
<gene>
    <name evidence="2" type="ORF">QE152_g9287</name>
</gene>
<evidence type="ECO:0008006" key="4">
    <source>
        <dbReference type="Google" id="ProtNLM"/>
    </source>
</evidence>
<evidence type="ECO:0000256" key="1">
    <source>
        <dbReference type="SAM" id="MobiDB-lite"/>
    </source>
</evidence>
<name>A0AAW1LYE6_POPJA</name>